<proteinExistence type="predicted"/>
<feature type="domain" description="Ice-binding protein C-terminal" evidence="2">
    <location>
        <begin position="229"/>
        <end position="254"/>
    </location>
</feature>
<feature type="chain" id="PRO_5046598708" evidence="1">
    <location>
        <begin position="23"/>
        <end position="256"/>
    </location>
</feature>
<evidence type="ECO:0000313" key="3">
    <source>
        <dbReference type="EMBL" id="MFG6442445.1"/>
    </source>
</evidence>
<gene>
    <name evidence="3" type="ORF">ACG0Z3_17300</name>
</gene>
<dbReference type="Proteomes" id="UP001606301">
    <property type="component" value="Unassembled WGS sequence"/>
</dbReference>
<name>A0ABW7FM95_9BURK</name>
<evidence type="ECO:0000259" key="2">
    <source>
        <dbReference type="Pfam" id="PF07589"/>
    </source>
</evidence>
<sequence>MTFTKKAAALSVLLLIAGHAAAAGLTATVSNLQIQVFDLTPDDGIAASFTLVGSQFGSATTYTASGLFDDQVGLTAQASLNGAGLSALASVSGVAGSPTSFSLMASLNSALPSPYGDAGAQALAGFSVLVSPGTLILMSANTHVAVNGSDIVDNTDLMSQASLRFLQTTDGVSVGSTGTRQAFASFGAGTLTPSSSGLLSASFANYSAEATRLQARLSVSTGLATPIAAVPEPSSLALLAAGGALVLGAARRRKAA</sequence>
<feature type="signal peptide" evidence="1">
    <location>
        <begin position="1"/>
        <end position="22"/>
    </location>
</feature>
<evidence type="ECO:0000313" key="4">
    <source>
        <dbReference type="Proteomes" id="UP001606301"/>
    </source>
</evidence>
<accession>A0ABW7FM95</accession>
<dbReference type="EMBL" id="JBIGHW010000010">
    <property type="protein sequence ID" value="MFG6442445.1"/>
    <property type="molecule type" value="Genomic_DNA"/>
</dbReference>
<protein>
    <submittedName>
        <fullName evidence="3">PEP-CTERM sorting domain-containing protein</fullName>
    </submittedName>
</protein>
<dbReference type="InterPro" id="IPR013424">
    <property type="entry name" value="Ice-binding_C"/>
</dbReference>
<reference evidence="3 4" key="1">
    <citation type="submission" date="2024-08" db="EMBL/GenBank/DDBJ databases">
        <authorList>
            <person name="Lu H."/>
        </authorList>
    </citation>
    <scope>NUCLEOTIDE SEQUENCE [LARGE SCALE GENOMIC DNA]</scope>
    <source>
        <strain evidence="3 4">LKC17W</strain>
    </source>
</reference>
<keyword evidence="4" id="KW-1185">Reference proteome</keyword>
<evidence type="ECO:0000256" key="1">
    <source>
        <dbReference type="SAM" id="SignalP"/>
    </source>
</evidence>
<keyword evidence="1" id="KW-0732">Signal</keyword>
<dbReference type="NCBIfam" id="TIGR02595">
    <property type="entry name" value="PEP_CTERM"/>
    <property type="match status" value="1"/>
</dbReference>
<organism evidence="3 4">
    <name type="scientific">Pelomonas margarita</name>
    <dbReference type="NCBI Taxonomy" id="3299031"/>
    <lineage>
        <taxon>Bacteria</taxon>
        <taxon>Pseudomonadati</taxon>
        <taxon>Pseudomonadota</taxon>
        <taxon>Betaproteobacteria</taxon>
        <taxon>Burkholderiales</taxon>
        <taxon>Sphaerotilaceae</taxon>
        <taxon>Roseateles</taxon>
    </lineage>
</organism>
<dbReference type="Pfam" id="PF07589">
    <property type="entry name" value="PEP-CTERM"/>
    <property type="match status" value="1"/>
</dbReference>
<dbReference type="RefSeq" id="WP_394399700.1">
    <property type="nucleotide sequence ID" value="NZ_JBIGHW010000010.1"/>
</dbReference>
<comment type="caution">
    <text evidence="3">The sequence shown here is derived from an EMBL/GenBank/DDBJ whole genome shotgun (WGS) entry which is preliminary data.</text>
</comment>